<dbReference type="InterPro" id="IPR044991">
    <property type="entry name" value="TET_plant"/>
</dbReference>
<evidence type="ECO:0000256" key="1">
    <source>
        <dbReference type="ARBA" id="ARBA00004370"/>
    </source>
</evidence>
<dbReference type="GO" id="GO:0016020">
    <property type="term" value="C:membrane"/>
    <property type="evidence" value="ECO:0007669"/>
    <property type="project" value="UniProtKB-SubCell"/>
</dbReference>
<evidence type="ECO:0008006" key="9">
    <source>
        <dbReference type="Google" id="ProtNLM"/>
    </source>
</evidence>
<feature type="transmembrane region" description="Helical" evidence="6">
    <location>
        <begin position="35"/>
        <end position="55"/>
    </location>
</feature>
<dbReference type="EMBL" id="BFEA01002934">
    <property type="protein sequence ID" value="GBG43048.1"/>
    <property type="molecule type" value="Genomic_DNA"/>
</dbReference>
<evidence type="ECO:0000256" key="5">
    <source>
        <dbReference type="ARBA" id="ARBA00023136"/>
    </source>
</evidence>
<feature type="transmembrane region" description="Helical" evidence="6">
    <location>
        <begin position="284"/>
        <end position="311"/>
    </location>
</feature>
<dbReference type="Gramene" id="GBG43048">
    <property type="protein sequence ID" value="GBG43048"/>
    <property type="gene ID" value="CBR_g76634"/>
</dbReference>
<reference evidence="7 8" key="1">
    <citation type="journal article" date="2018" name="Cell">
        <title>The Chara Genome: Secondary Complexity and Implications for Plant Terrestrialization.</title>
        <authorList>
            <person name="Nishiyama T."/>
            <person name="Sakayama H."/>
            <person name="Vries J.D."/>
            <person name="Buschmann H."/>
            <person name="Saint-Marcoux D."/>
            <person name="Ullrich K.K."/>
            <person name="Haas F.B."/>
            <person name="Vanderstraeten L."/>
            <person name="Becker D."/>
            <person name="Lang D."/>
            <person name="Vosolsobe S."/>
            <person name="Rombauts S."/>
            <person name="Wilhelmsson P.K.I."/>
            <person name="Janitza P."/>
            <person name="Kern R."/>
            <person name="Heyl A."/>
            <person name="Rumpler F."/>
            <person name="Villalobos L.I.A.C."/>
            <person name="Clay J.M."/>
            <person name="Skokan R."/>
            <person name="Toyoda A."/>
            <person name="Suzuki Y."/>
            <person name="Kagoshima H."/>
            <person name="Schijlen E."/>
            <person name="Tajeshwar N."/>
            <person name="Catarino B."/>
            <person name="Hetherington A.J."/>
            <person name="Saltykova A."/>
            <person name="Bonnot C."/>
            <person name="Breuninger H."/>
            <person name="Symeonidi A."/>
            <person name="Radhakrishnan G.V."/>
            <person name="Van Nieuwerburgh F."/>
            <person name="Deforce D."/>
            <person name="Chang C."/>
            <person name="Karol K.G."/>
            <person name="Hedrich R."/>
            <person name="Ulvskov P."/>
            <person name="Glockner G."/>
            <person name="Delwiche C.F."/>
            <person name="Petrasek J."/>
            <person name="Van de Peer Y."/>
            <person name="Friml J."/>
            <person name="Beilby M."/>
            <person name="Dolan L."/>
            <person name="Kohara Y."/>
            <person name="Sugano S."/>
            <person name="Fujiyama A."/>
            <person name="Delaux P.-M."/>
            <person name="Quint M."/>
            <person name="TheiBen G."/>
            <person name="Hagemann M."/>
            <person name="Harholt J."/>
            <person name="Dunand C."/>
            <person name="Zachgo S."/>
            <person name="Langdale J."/>
            <person name="Maumus F."/>
            <person name="Straeten D.V.D."/>
            <person name="Gould S.B."/>
            <person name="Rensing S.A."/>
        </authorList>
    </citation>
    <scope>NUCLEOTIDE SEQUENCE [LARGE SCALE GENOMIC DNA]</scope>
    <source>
        <strain evidence="7 8">S276</strain>
    </source>
</reference>
<dbReference type="STRING" id="69332.A0A388JJX2"/>
<evidence type="ECO:0000313" key="7">
    <source>
        <dbReference type="EMBL" id="GBG43048.1"/>
    </source>
</evidence>
<accession>A0A388JJX2</accession>
<gene>
    <name evidence="7" type="ORF">CBR_g76634</name>
</gene>
<feature type="transmembrane region" description="Helical" evidence="6">
    <location>
        <begin position="75"/>
        <end position="97"/>
    </location>
</feature>
<evidence type="ECO:0000256" key="2">
    <source>
        <dbReference type="ARBA" id="ARBA00006840"/>
    </source>
</evidence>
<organism evidence="7 8">
    <name type="scientific">Chara braunii</name>
    <name type="common">Braun's stonewort</name>
    <dbReference type="NCBI Taxonomy" id="69332"/>
    <lineage>
        <taxon>Eukaryota</taxon>
        <taxon>Viridiplantae</taxon>
        <taxon>Streptophyta</taxon>
        <taxon>Charophyceae</taxon>
        <taxon>Charales</taxon>
        <taxon>Characeae</taxon>
        <taxon>Chara</taxon>
    </lineage>
</organism>
<dbReference type="OMA" id="RCCELIF"/>
<comment type="similarity">
    <text evidence="2">Belongs to the tetraspanin (TM4SF) family.</text>
</comment>
<sequence length="321" mass="35209">MAAYQARCCELIFCTGSLALIYQVTGRHGAGCDQFLRVVDLCVASFLYVVVLMLLCCYQDECNDGDSFCDSCRVVGAVSLLLVALLSCAFGIFGLVVSTGEYGGHVVVGKGYREFKLNDYSHWMQDRVRNEVVWRRIKPCLMNRQECQKLASQKPQPKTGILHYNRLQAGCCKPPDSCGFAPINVSASLYAIPASSSPPSFHEGEFASLYESPASSTSPSFDEGDFASLYESPASASSPSFHELQGDCSGFRNSEEKCFNCDSCKAAFVDTLRWSWRIMSIIKLVIGGLVLCPLLLGIMGPLLLGIMGLIWSSLIRTLRRT</sequence>
<dbReference type="Proteomes" id="UP000265515">
    <property type="component" value="Unassembled WGS sequence"/>
</dbReference>
<evidence type="ECO:0000256" key="6">
    <source>
        <dbReference type="SAM" id="Phobius"/>
    </source>
</evidence>
<proteinExistence type="inferred from homology"/>
<keyword evidence="5 6" id="KW-0472">Membrane</keyword>
<keyword evidence="8" id="KW-1185">Reference proteome</keyword>
<name>A0A388JJX2_CHABU</name>
<dbReference type="OrthoDB" id="672773at2759"/>
<protein>
    <recommendedName>
        <fullName evidence="9">Tetraspanin</fullName>
    </recommendedName>
</protein>
<keyword evidence="3 6" id="KW-0812">Transmembrane</keyword>
<dbReference type="PANTHER" id="PTHR32191">
    <property type="entry name" value="TETRASPANIN-8-RELATED"/>
    <property type="match status" value="1"/>
</dbReference>
<evidence type="ECO:0000256" key="3">
    <source>
        <dbReference type="ARBA" id="ARBA00022692"/>
    </source>
</evidence>
<comment type="caution">
    <text evidence="7">The sequence shown here is derived from an EMBL/GenBank/DDBJ whole genome shotgun (WGS) entry which is preliminary data.</text>
</comment>
<keyword evidence="4 6" id="KW-1133">Transmembrane helix</keyword>
<dbReference type="AlphaFoldDB" id="A0A388JJX2"/>
<comment type="subcellular location">
    <subcellularLocation>
        <location evidence="1">Membrane</location>
    </subcellularLocation>
</comment>
<evidence type="ECO:0000256" key="4">
    <source>
        <dbReference type="ARBA" id="ARBA00022989"/>
    </source>
</evidence>
<evidence type="ECO:0000313" key="8">
    <source>
        <dbReference type="Proteomes" id="UP000265515"/>
    </source>
</evidence>
<dbReference type="GO" id="GO:0009734">
    <property type="term" value="P:auxin-activated signaling pathway"/>
    <property type="evidence" value="ECO:0007669"/>
    <property type="project" value="InterPro"/>
</dbReference>